<keyword evidence="2" id="KW-0732">Signal</keyword>
<dbReference type="Pfam" id="PF00085">
    <property type="entry name" value="Thioredoxin"/>
    <property type="match status" value="1"/>
</dbReference>
<feature type="chain" id="PRO_5032596454" description="Thioredoxin domain-containing protein" evidence="2">
    <location>
        <begin position="20"/>
        <end position="303"/>
    </location>
</feature>
<dbReference type="PANTHER" id="PTHR47126:SF3">
    <property type="entry name" value="5'-ADENYLYLSULFATE REDUCTASE-LIKE 5"/>
    <property type="match status" value="1"/>
</dbReference>
<dbReference type="EMBL" id="NMUH01001916">
    <property type="protein sequence ID" value="MQL96427.1"/>
    <property type="molecule type" value="Genomic_DNA"/>
</dbReference>
<organism evidence="4 5">
    <name type="scientific">Colocasia esculenta</name>
    <name type="common">Wild taro</name>
    <name type="synonym">Arum esculentum</name>
    <dbReference type="NCBI Taxonomy" id="4460"/>
    <lineage>
        <taxon>Eukaryota</taxon>
        <taxon>Viridiplantae</taxon>
        <taxon>Streptophyta</taxon>
        <taxon>Embryophyta</taxon>
        <taxon>Tracheophyta</taxon>
        <taxon>Spermatophyta</taxon>
        <taxon>Magnoliopsida</taxon>
        <taxon>Liliopsida</taxon>
        <taxon>Araceae</taxon>
        <taxon>Aroideae</taxon>
        <taxon>Colocasieae</taxon>
        <taxon>Colocasia</taxon>
    </lineage>
</organism>
<evidence type="ECO:0000313" key="5">
    <source>
        <dbReference type="Proteomes" id="UP000652761"/>
    </source>
</evidence>
<gene>
    <name evidence="4" type="ORF">Taro_029103</name>
</gene>
<dbReference type="InterPro" id="IPR036249">
    <property type="entry name" value="Thioredoxin-like_sf"/>
</dbReference>
<protein>
    <recommendedName>
        <fullName evidence="3">Thioredoxin domain-containing protein</fullName>
    </recommendedName>
</protein>
<dbReference type="InterPro" id="IPR044794">
    <property type="entry name" value="APRL5/7"/>
</dbReference>
<reference evidence="4" key="1">
    <citation type="submission" date="2017-07" db="EMBL/GenBank/DDBJ databases">
        <title>Taro Niue Genome Assembly and Annotation.</title>
        <authorList>
            <person name="Atibalentja N."/>
            <person name="Keating K."/>
            <person name="Fields C.J."/>
        </authorList>
    </citation>
    <scope>NUCLEOTIDE SEQUENCE</scope>
    <source>
        <strain evidence="4">Niue_2</strain>
        <tissue evidence="4">Leaf</tissue>
    </source>
</reference>
<dbReference type="InterPro" id="IPR013766">
    <property type="entry name" value="Thioredoxin_domain"/>
</dbReference>
<dbReference type="OrthoDB" id="1899781at2759"/>
<proteinExistence type="predicted"/>
<evidence type="ECO:0000256" key="2">
    <source>
        <dbReference type="SAM" id="SignalP"/>
    </source>
</evidence>
<comment type="caution">
    <text evidence="4">The sequence shown here is derived from an EMBL/GenBank/DDBJ whole genome shotgun (WGS) entry which is preliminary data.</text>
</comment>
<keyword evidence="1" id="KW-1133">Transmembrane helix</keyword>
<sequence length="303" mass="34624">MAGPVRYLLLVALWVSSFSLPFRFAAASATACPRRDLAFLDDARSQCPLRIERERSLPLEVNGETLNRELTHGQRNAHHSILFYASSCPFSQTIRPMFDTLGMMFPQIMHLAVEESSAMPSLFSRYGIHSLPSIIVANGTRRVRYHGSKDLNSLVLFYRRTTGLDPVADFSFDHSTELVNRDSIQQRNRTPREIWTREPYLAFSFLFLCFRAFLYFFPEVMARLKAAWFAYVWHVNQGTFVGWSQLLERALHILDVKRLRGKVRLGNRMRNFQKGASNARAWASTLTSVSLGESSSSRSALSD</sequence>
<dbReference type="PANTHER" id="PTHR47126">
    <property type="entry name" value="5'-ADENYLYLSULFATE REDUCTASE-LIKE 7"/>
    <property type="match status" value="1"/>
</dbReference>
<accession>A0A843VQ46</accession>
<dbReference type="AlphaFoldDB" id="A0A843VQ46"/>
<name>A0A843VQ46_COLES</name>
<evidence type="ECO:0000259" key="3">
    <source>
        <dbReference type="Pfam" id="PF00085"/>
    </source>
</evidence>
<dbReference type="SMR" id="A0A843VQ46"/>
<dbReference type="SUPFAM" id="SSF52833">
    <property type="entry name" value="Thioredoxin-like"/>
    <property type="match status" value="1"/>
</dbReference>
<feature type="signal peptide" evidence="2">
    <location>
        <begin position="1"/>
        <end position="19"/>
    </location>
</feature>
<feature type="transmembrane region" description="Helical" evidence="1">
    <location>
        <begin position="200"/>
        <end position="217"/>
    </location>
</feature>
<evidence type="ECO:0000256" key="1">
    <source>
        <dbReference type="SAM" id="Phobius"/>
    </source>
</evidence>
<feature type="domain" description="Thioredoxin" evidence="3">
    <location>
        <begin position="63"/>
        <end position="156"/>
    </location>
</feature>
<keyword evidence="1" id="KW-0812">Transmembrane</keyword>
<dbReference type="Gene3D" id="3.40.30.10">
    <property type="entry name" value="Glutaredoxin"/>
    <property type="match status" value="1"/>
</dbReference>
<evidence type="ECO:0000313" key="4">
    <source>
        <dbReference type="EMBL" id="MQL96427.1"/>
    </source>
</evidence>
<keyword evidence="1" id="KW-0472">Membrane</keyword>
<keyword evidence="5" id="KW-1185">Reference proteome</keyword>
<dbReference type="Proteomes" id="UP000652761">
    <property type="component" value="Unassembled WGS sequence"/>
</dbReference>